<gene>
    <name evidence="2" type="ORF">HGP29_27715</name>
</gene>
<dbReference type="AlphaFoldDB" id="A0A7X8SRG7"/>
<evidence type="ECO:0000256" key="1">
    <source>
        <dbReference type="SAM" id="SignalP"/>
    </source>
</evidence>
<accession>A0A7X8SRG7</accession>
<dbReference type="RefSeq" id="WP_168885726.1">
    <property type="nucleotide sequence ID" value="NZ_JABAIL010000019.1"/>
</dbReference>
<name>A0A7X8SRG7_9BACT</name>
<proteinExistence type="predicted"/>
<evidence type="ECO:0008006" key="4">
    <source>
        <dbReference type="Google" id="ProtNLM"/>
    </source>
</evidence>
<evidence type="ECO:0000313" key="3">
    <source>
        <dbReference type="Proteomes" id="UP000585050"/>
    </source>
</evidence>
<sequence length="230" mass="27138">MIKIIFLVLCNLLFISCSTSNSNKNYIERKTGFDNLKDQNILTNKWLRKESNLLMVHETVKAFGYKKLIKKLDLNSSPIIYKDIYLKKELSSLIDSLILSYNTTDIEVKYYNEFWNRRKVENNEKAVFKILNEIQKSMNSEKMDNLNSNEIVNDTLLSLLSIEYNPKTISDSIANMNYNKLKSYGFHQSAYNLLFERYEYYDIDWNKDKLKNGLIESVIVEVPFIKDNTK</sequence>
<dbReference type="Proteomes" id="UP000585050">
    <property type="component" value="Unassembled WGS sequence"/>
</dbReference>
<evidence type="ECO:0000313" key="2">
    <source>
        <dbReference type="EMBL" id="NLR95020.1"/>
    </source>
</evidence>
<comment type="caution">
    <text evidence="2">The sequence shown here is derived from an EMBL/GenBank/DDBJ whole genome shotgun (WGS) entry which is preliminary data.</text>
</comment>
<feature type="signal peptide" evidence="1">
    <location>
        <begin position="1"/>
        <end position="21"/>
    </location>
</feature>
<protein>
    <recommendedName>
        <fullName evidence="4">Lipoprotein</fullName>
    </recommendedName>
</protein>
<keyword evidence="3" id="KW-1185">Reference proteome</keyword>
<dbReference type="EMBL" id="JABAIL010000019">
    <property type="protein sequence ID" value="NLR95020.1"/>
    <property type="molecule type" value="Genomic_DNA"/>
</dbReference>
<organism evidence="2 3">
    <name type="scientific">Flammeovirga agarivorans</name>
    <dbReference type="NCBI Taxonomy" id="2726742"/>
    <lineage>
        <taxon>Bacteria</taxon>
        <taxon>Pseudomonadati</taxon>
        <taxon>Bacteroidota</taxon>
        <taxon>Cytophagia</taxon>
        <taxon>Cytophagales</taxon>
        <taxon>Flammeovirgaceae</taxon>
        <taxon>Flammeovirga</taxon>
    </lineage>
</organism>
<feature type="chain" id="PRO_5031319335" description="Lipoprotein" evidence="1">
    <location>
        <begin position="22"/>
        <end position="230"/>
    </location>
</feature>
<keyword evidence="1" id="KW-0732">Signal</keyword>
<reference evidence="2 3" key="1">
    <citation type="submission" date="2020-04" db="EMBL/GenBank/DDBJ databases">
        <title>Flammeovirga sp. SR4, a novel species isolated from seawater.</title>
        <authorList>
            <person name="Wang X."/>
        </authorList>
    </citation>
    <scope>NUCLEOTIDE SEQUENCE [LARGE SCALE GENOMIC DNA]</scope>
    <source>
        <strain evidence="2 3">SR4</strain>
    </source>
</reference>
<dbReference type="PROSITE" id="PS51257">
    <property type="entry name" value="PROKAR_LIPOPROTEIN"/>
    <property type="match status" value="1"/>
</dbReference>